<gene>
    <name evidence="1" type="ORF">JHL16_08560</name>
</gene>
<protein>
    <submittedName>
        <fullName evidence="1">Uncharacterized protein</fullName>
    </submittedName>
</protein>
<sequence>MAISDFSPDDMQIILLANERVIFALKLTDSEEHMVIKTRISSLIVECAEGGERDLQKLIDCAHDGLAKDQAT</sequence>
<comment type="caution">
    <text evidence="1">The sequence shown here is derived from an EMBL/GenBank/DDBJ whole genome shotgun (WGS) entry which is preliminary data.</text>
</comment>
<evidence type="ECO:0000313" key="2">
    <source>
        <dbReference type="Proteomes" id="UP000616151"/>
    </source>
</evidence>
<proteinExistence type="predicted"/>
<keyword evidence="2" id="KW-1185">Reference proteome</keyword>
<name>A0ACC5R196_9HYPH</name>
<accession>A0ACC5R196</accession>
<organism evidence="1 2">
    <name type="scientific">Taklimakanibacter albus</name>
    <dbReference type="NCBI Taxonomy" id="2800327"/>
    <lineage>
        <taxon>Bacteria</taxon>
        <taxon>Pseudomonadati</taxon>
        <taxon>Pseudomonadota</taxon>
        <taxon>Alphaproteobacteria</taxon>
        <taxon>Hyphomicrobiales</taxon>
        <taxon>Aestuariivirgaceae</taxon>
        <taxon>Taklimakanibacter</taxon>
    </lineage>
</organism>
<evidence type="ECO:0000313" key="1">
    <source>
        <dbReference type="EMBL" id="MBK1866399.1"/>
    </source>
</evidence>
<dbReference type="EMBL" id="JAENHL010000006">
    <property type="protein sequence ID" value="MBK1866399.1"/>
    <property type="molecule type" value="Genomic_DNA"/>
</dbReference>
<dbReference type="Proteomes" id="UP000616151">
    <property type="component" value="Unassembled WGS sequence"/>
</dbReference>
<reference evidence="1" key="1">
    <citation type="submission" date="2021-01" db="EMBL/GenBank/DDBJ databases">
        <authorList>
            <person name="Sun Q."/>
        </authorList>
    </citation>
    <scope>NUCLEOTIDE SEQUENCE</scope>
    <source>
        <strain evidence="1">YIM B02566</strain>
    </source>
</reference>